<evidence type="ECO:0000313" key="11">
    <source>
        <dbReference type="Proteomes" id="UP001242480"/>
    </source>
</evidence>
<feature type="transmembrane region" description="Helical" evidence="8">
    <location>
        <begin position="72"/>
        <end position="94"/>
    </location>
</feature>
<evidence type="ECO:0000256" key="8">
    <source>
        <dbReference type="RuleBase" id="RU363032"/>
    </source>
</evidence>
<feature type="transmembrane region" description="Helical" evidence="8">
    <location>
        <begin position="12"/>
        <end position="36"/>
    </location>
</feature>
<evidence type="ECO:0000256" key="3">
    <source>
        <dbReference type="ARBA" id="ARBA00022448"/>
    </source>
</evidence>
<feature type="transmembrane region" description="Helical" evidence="8">
    <location>
        <begin position="153"/>
        <end position="174"/>
    </location>
</feature>
<dbReference type="Proteomes" id="UP001242480">
    <property type="component" value="Unassembled WGS sequence"/>
</dbReference>
<evidence type="ECO:0000256" key="5">
    <source>
        <dbReference type="ARBA" id="ARBA00022692"/>
    </source>
</evidence>
<evidence type="ECO:0000256" key="1">
    <source>
        <dbReference type="ARBA" id="ARBA00004651"/>
    </source>
</evidence>
<feature type="transmembrane region" description="Helical" evidence="8">
    <location>
        <begin position="253"/>
        <end position="275"/>
    </location>
</feature>
<dbReference type="EMBL" id="JAUSVX010000003">
    <property type="protein sequence ID" value="MDQ0469144.1"/>
    <property type="molecule type" value="Genomic_DNA"/>
</dbReference>
<evidence type="ECO:0000259" key="9">
    <source>
        <dbReference type="PROSITE" id="PS50928"/>
    </source>
</evidence>
<keyword evidence="3 8" id="KW-0813">Transport</keyword>
<proteinExistence type="inferred from homology"/>
<dbReference type="InterPro" id="IPR035906">
    <property type="entry name" value="MetI-like_sf"/>
</dbReference>
<dbReference type="Gene3D" id="1.10.3720.10">
    <property type="entry name" value="MetI-like"/>
    <property type="match status" value="1"/>
</dbReference>
<protein>
    <submittedName>
        <fullName evidence="10">Spermidine/putrescine transport system permease protein</fullName>
    </submittedName>
</protein>
<accession>A0ABU0J4I4</accession>
<evidence type="ECO:0000313" key="10">
    <source>
        <dbReference type="EMBL" id="MDQ0469144.1"/>
    </source>
</evidence>
<evidence type="ECO:0000256" key="4">
    <source>
        <dbReference type="ARBA" id="ARBA00022475"/>
    </source>
</evidence>
<dbReference type="CDD" id="cd06261">
    <property type="entry name" value="TM_PBP2"/>
    <property type="match status" value="1"/>
</dbReference>
<feature type="domain" description="ABC transmembrane type-1" evidence="9">
    <location>
        <begin position="66"/>
        <end position="272"/>
    </location>
</feature>
<dbReference type="Pfam" id="PF00528">
    <property type="entry name" value="BPD_transp_1"/>
    <property type="match status" value="1"/>
</dbReference>
<dbReference type="RefSeq" id="WP_307271426.1">
    <property type="nucleotide sequence ID" value="NZ_JAUSVX010000003.1"/>
</dbReference>
<gene>
    <name evidence="10" type="ORF">QO011_002155</name>
</gene>
<feature type="transmembrane region" description="Helical" evidence="8">
    <location>
        <begin position="195"/>
        <end position="220"/>
    </location>
</feature>
<sequence>MITSRWSRMLLAAPGLGWIALFLLVPCGVLFVNAFFERGIYGGIDYEARTLDNFARVLDPLYVEVFLGSARVALAATVVAVILAYPAALAISLAPARRHTLLLFLVMLPFWTNYLIRTYAWMVLLNRKGLANGALVASGITAEPLDMLYSEPAVVLGLVYSYLPFVVLSIYTSISRLDRALLEASADLGAGLARTFVKVMLPLTLPGIATGAVFIFVLSIGNFVTADLLGGGQVQMIGNLIYDQFLTARDWPFGAALALVLIAVMMLLLFAQAALAGRAARRGAAA</sequence>
<keyword evidence="7 8" id="KW-0472">Membrane</keyword>
<keyword evidence="6 8" id="KW-1133">Transmembrane helix</keyword>
<reference evidence="10 11" key="1">
    <citation type="submission" date="2023-07" db="EMBL/GenBank/DDBJ databases">
        <title>Genomic Encyclopedia of Type Strains, Phase IV (KMG-IV): sequencing the most valuable type-strain genomes for metagenomic binning, comparative biology and taxonomic classification.</title>
        <authorList>
            <person name="Goeker M."/>
        </authorList>
    </citation>
    <scope>NUCLEOTIDE SEQUENCE [LARGE SCALE GENOMIC DNA]</scope>
    <source>
        <strain evidence="10 11">DSM 19619</strain>
    </source>
</reference>
<feature type="transmembrane region" description="Helical" evidence="8">
    <location>
        <begin position="101"/>
        <end position="122"/>
    </location>
</feature>
<keyword evidence="4" id="KW-1003">Cell membrane</keyword>
<keyword evidence="5 8" id="KW-0812">Transmembrane</keyword>
<comment type="caution">
    <text evidence="10">The sequence shown here is derived from an EMBL/GenBank/DDBJ whole genome shotgun (WGS) entry which is preliminary data.</text>
</comment>
<dbReference type="PANTHER" id="PTHR42929:SF1">
    <property type="entry name" value="INNER MEMBRANE ABC TRANSPORTER PERMEASE PROTEIN YDCU-RELATED"/>
    <property type="match status" value="1"/>
</dbReference>
<dbReference type="PANTHER" id="PTHR42929">
    <property type="entry name" value="INNER MEMBRANE ABC TRANSPORTER PERMEASE PROTEIN YDCU-RELATED-RELATED"/>
    <property type="match status" value="1"/>
</dbReference>
<organism evidence="10 11">
    <name type="scientific">Labrys wisconsinensis</name>
    <dbReference type="NCBI Taxonomy" id="425677"/>
    <lineage>
        <taxon>Bacteria</taxon>
        <taxon>Pseudomonadati</taxon>
        <taxon>Pseudomonadota</taxon>
        <taxon>Alphaproteobacteria</taxon>
        <taxon>Hyphomicrobiales</taxon>
        <taxon>Xanthobacteraceae</taxon>
        <taxon>Labrys</taxon>
    </lineage>
</organism>
<comment type="similarity">
    <text evidence="2">Belongs to the binding-protein-dependent transport system permease family. CysTW subfamily.</text>
</comment>
<name>A0ABU0J4I4_9HYPH</name>
<evidence type="ECO:0000256" key="2">
    <source>
        <dbReference type="ARBA" id="ARBA00007069"/>
    </source>
</evidence>
<dbReference type="SUPFAM" id="SSF161098">
    <property type="entry name" value="MetI-like"/>
    <property type="match status" value="1"/>
</dbReference>
<keyword evidence="11" id="KW-1185">Reference proteome</keyword>
<comment type="subcellular location">
    <subcellularLocation>
        <location evidence="1 8">Cell membrane</location>
        <topology evidence="1 8">Multi-pass membrane protein</topology>
    </subcellularLocation>
</comment>
<evidence type="ECO:0000256" key="7">
    <source>
        <dbReference type="ARBA" id="ARBA00023136"/>
    </source>
</evidence>
<evidence type="ECO:0000256" key="6">
    <source>
        <dbReference type="ARBA" id="ARBA00022989"/>
    </source>
</evidence>
<dbReference type="InterPro" id="IPR000515">
    <property type="entry name" value="MetI-like"/>
</dbReference>
<dbReference type="PROSITE" id="PS50928">
    <property type="entry name" value="ABC_TM1"/>
    <property type="match status" value="1"/>
</dbReference>